<evidence type="ECO:0000256" key="2">
    <source>
        <dbReference type="SAM" id="SignalP"/>
    </source>
</evidence>
<evidence type="ECO:0000313" key="3">
    <source>
        <dbReference type="EMBL" id="KAG0522830.1"/>
    </source>
</evidence>
<protein>
    <recommendedName>
        <fullName evidence="5">Secreted protein</fullName>
    </recommendedName>
</protein>
<dbReference type="Proteomes" id="UP000807115">
    <property type="component" value="Chromosome 7"/>
</dbReference>
<evidence type="ECO:0000313" key="4">
    <source>
        <dbReference type="Proteomes" id="UP000807115"/>
    </source>
</evidence>
<keyword evidence="1" id="KW-0472">Membrane</keyword>
<evidence type="ECO:0000256" key="1">
    <source>
        <dbReference type="SAM" id="Phobius"/>
    </source>
</evidence>
<organism evidence="3 4">
    <name type="scientific">Sorghum bicolor</name>
    <name type="common">Sorghum</name>
    <name type="synonym">Sorghum vulgare</name>
    <dbReference type="NCBI Taxonomy" id="4558"/>
    <lineage>
        <taxon>Eukaryota</taxon>
        <taxon>Viridiplantae</taxon>
        <taxon>Streptophyta</taxon>
        <taxon>Embryophyta</taxon>
        <taxon>Tracheophyta</taxon>
        <taxon>Spermatophyta</taxon>
        <taxon>Magnoliopsida</taxon>
        <taxon>Liliopsida</taxon>
        <taxon>Poales</taxon>
        <taxon>Poaceae</taxon>
        <taxon>PACMAD clade</taxon>
        <taxon>Panicoideae</taxon>
        <taxon>Andropogonodae</taxon>
        <taxon>Andropogoneae</taxon>
        <taxon>Sorghinae</taxon>
        <taxon>Sorghum</taxon>
    </lineage>
</organism>
<keyword evidence="1" id="KW-0812">Transmembrane</keyword>
<keyword evidence="1" id="KW-1133">Transmembrane helix</keyword>
<dbReference type="EMBL" id="CM027686">
    <property type="protein sequence ID" value="KAG0522830.1"/>
    <property type="molecule type" value="Genomic_DNA"/>
</dbReference>
<evidence type="ECO:0008006" key="5">
    <source>
        <dbReference type="Google" id="ProtNLM"/>
    </source>
</evidence>
<accession>A0A921QL36</accession>
<reference evidence="3" key="1">
    <citation type="journal article" date="2019" name="BMC Genomics">
        <title>A new reference genome for Sorghum bicolor reveals high levels of sequence similarity between sweet and grain genotypes: implications for the genetics of sugar metabolism.</title>
        <authorList>
            <person name="Cooper E.A."/>
            <person name="Brenton Z.W."/>
            <person name="Flinn B.S."/>
            <person name="Jenkins J."/>
            <person name="Shu S."/>
            <person name="Flowers D."/>
            <person name="Luo F."/>
            <person name="Wang Y."/>
            <person name="Xia P."/>
            <person name="Barry K."/>
            <person name="Daum C."/>
            <person name="Lipzen A."/>
            <person name="Yoshinaga Y."/>
            <person name="Schmutz J."/>
            <person name="Saski C."/>
            <person name="Vermerris W."/>
            <person name="Kresovich S."/>
        </authorList>
    </citation>
    <scope>NUCLEOTIDE SEQUENCE</scope>
</reference>
<keyword evidence="2" id="KW-0732">Signal</keyword>
<dbReference type="AlphaFoldDB" id="A0A921QL36"/>
<sequence>MNVGYGHWSLSTLLSVHWPSVVALASSFAPLTHMSWLPRAPRSLLILSSPFLSSICGLEPCSSLQSMGGPGQVMAWVPWPSRAAA</sequence>
<proteinExistence type="predicted"/>
<feature type="transmembrane region" description="Helical" evidence="1">
    <location>
        <begin position="16"/>
        <end position="37"/>
    </location>
</feature>
<name>A0A921QL36_SORBI</name>
<gene>
    <name evidence="3" type="ORF">BDA96_07G071400</name>
</gene>
<feature type="chain" id="PRO_5036748263" description="Secreted protein" evidence="2">
    <location>
        <begin position="24"/>
        <end position="85"/>
    </location>
</feature>
<reference evidence="3" key="2">
    <citation type="submission" date="2020-10" db="EMBL/GenBank/DDBJ databases">
        <authorList>
            <person name="Cooper E.A."/>
            <person name="Brenton Z.W."/>
            <person name="Flinn B.S."/>
            <person name="Jenkins J."/>
            <person name="Shu S."/>
            <person name="Flowers D."/>
            <person name="Luo F."/>
            <person name="Wang Y."/>
            <person name="Xia P."/>
            <person name="Barry K."/>
            <person name="Daum C."/>
            <person name="Lipzen A."/>
            <person name="Yoshinaga Y."/>
            <person name="Schmutz J."/>
            <person name="Saski C."/>
            <person name="Vermerris W."/>
            <person name="Kresovich S."/>
        </authorList>
    </citation>
    <scope>NUCLEOTIDE SEQUENCE</scope>
</reference>
<feature type="signal peptide" evidence="2">
    <location>
        <begin position="1"/>
        <end position="23"/>
    </location>
</feature>
<comment type="caution">
    <text evidence="3">The sequence shown here is derived from an EMBL/GenBank/DDBJ whole genome shotgun (WGS) entry which is preliminary data.</text>
</comment>